<accession>A0ABR9CT75</accession>
<sequence>MSDTIRLALPLLAAAQAQKHVTHNEALQRLDALTQPLIQSRSLSGPPLDPDSGALWLVASSGTGDWSGKDGRLALWLDGAWLFLTAFEGMTALVADEEAVITYLGGVWRQQAGLIRENTLLAASSHGAETRIAVLEETLSGLSGAYVETSPLIPNRAVVFGVSTRTVTAVTGAASYDCGLAGEVSKFGGSLGISQGASNAGVIGPTAFYSDTPVRLTANGGSFTGGTVRVAVHCMLPVVPQG</sequence>
<proteinExistence type="predicted"/>
<evidence type="ECO:0000313" key="2">
    <source>
        <dbReference type="Proteomes" id="UP000632063"/>
    </source>
</evidence>
<dbReference type="Pfam" id="PF10983">
    <property type="entry name" value="DUF2793"/>
    <property type="match status" value="1"/>
</dbReference>
<comment type="caution">
    <text evidence="1">The sequence shown here is derived from an EMBL/GenBank/DDBJ whole genome shotgun (WGS) entry which is preliminary data.</text>
</comment>
<organism evidence="1 2">
    <name type="scientific">Roseibium litorale</name>
    <dbReference type="NCBI Taxonomy" id="2803841"/>
    <lineage>
        <taxon>Bacteria</taxon>
        <taxon>Pseudomonadati</taxon>
        <taxon>Pseudomonadota</taxon>
        <taxon>Alphaproteobacteria</taxon>
        <taxon>Hyphomicrobiales</taxon>
        <taxon>Stappiaceae</taxon>
        <taxon>Roseibium</taxon>
    </lineage>
</organism>
<name>A0ABR9CT75_9HYPH</name>
<gene>
    <name evidence="1" type="ORF">IG616_18220</name>
</gene>
<reference evidence="2" key="1">
    <citation type="submission" date="2020-09" db="EMBL/GenBank/DDBJ databases">
        <title>The genome sequence of strain Labrenzia suaedae 4C16A.</title>
        <authorList>
            <person name="Liu Y."/>
        </authorList>
    </citation>
    <scope>NUCLEOTIDE SEQUENCE [LARGE SCALE GENOMIC DNA]</scope>
    <source>
        <strain evidence="2">4C16A</strain>
    </source>
</reference>
<protein>
    <submittedName>
        <fullName evidence="1">DUF2793 domain-containing protein</fullName>
    </submittedName>
</protein>
<dbReference type="EMBL" id="JACYXI010000013">
    <property type="protein sequence ID" value="MBD8893486.1"/>
    <property type="molecule type" value="Genomic_DNA"/>
</dbReference>
<dbReference type="InterPro" id="IPR021251">
    <property type="entry name" value="DUF2793"/>
</dbReference>
<reference evidence="1 2" key="2">
    <citation type="journal article" date="2021" name="Int. J. Syst. Evol. Microbiol.">
        <title>Roseibium litorale sp. nov., isolated from a tidal flat sediment and proposal for the reclassification of Labrenzia polysiphoniae as Roseibium polysiphoniae comb. nov.</title>
        <authorList>
            <person name="Liu Y."/>
            <person name="Pei T."/>
            <person name="Du J."/>
            <person name="Chao M."/>
            <person name="Deng M.R."/>
            <person name="Zhu H."/>
        </authorList>
    </citation>
    <scope>NUCLEOTIDE SEQUENCE [LARGE SCALE GENOMIC DNA]</scope>
    <source>
        <strain evidence="1 2">4C16A</strain>
    </source>
</reference>
<dbReference type="RefSeq" id="WP_192149610.1">
    <property type="nucleotide sequence ID" value="NZ_JACYXI010000013.1"/>
</dbReference>
<dbReference type="Proteomes" id="UP000632063">
    <property type="component" value="Unassembled WGS sequence"/>
</dbReference>
<evidence type="ECO:0000313" key="1">
    <source>
        <dbReference type="EMBL" id="MBD8893486.1"/>
    </source>
</evidence>
<keyword evidence="2" id="KW-1185">Reference proteome</keyword>